<keyword evidence="7" id="KW-1133">Transmembrane helix</keyword>
<dbReference type="CDD" id="cd16378">
    <property type="entry name" value="CcmH_N"/>
    <property type="match status" value="1"/>
</dbReference>
<feature type="domain" description="CcmH/CycL/Ccl2/NrfF N-terminal" evidence="8">
    <location>
        <begin position="34"/>
        <end position="145"/>
    </location>
</feature>
<evidence type="ECO:0000313" key="9">
    <source>
        <dbReference type="EMBL" id="MBP2348995.1"/>
    </source>
</evidence>
<protein>
    <recommendedName>
        <fullName evidence="7">Cytochrome c-type biogenesis protein</fullName>
    </recommendedName>
</protein>
<dbReference type="InterPro" id="IPR005616">
    <property type="entry name" value="CcmH/CycL/Ccl2/NrfF_N"/>
</dbReference>
<dbReference type="PANTHER" id="PTHR47870">
    <property type="entry name" value="CYTOCHROME C-TYPE BIOGENESIS PROTEIN CCMH"/>
    <property type="match status" value="1"/>
</dbReference>
<evidence type="ECO:0000313" key="10">
    <source>
        <dbReference type="Proteomes" id="UP000755585"/>
    </source>
</evidence>
<evidence type="ECO:0000256" key="7">
    <source>
        <dbReference type="RuleBase" id="RU364112"/>
    </source>
</evidence>
<gene>
    <name evidence="9" type="ORF">JOF29_000078</name>
</gene>
<evidence type="ECO:0000256" key="1">
    <source>
        <dbReference type="ARBA" id="ARBA00010342"/>
    </source>
</evidence>
<dbReference type="Proteomes" id="UP000755585">
    <property type="component" value="Unassembled WGS sequence"/>
</dbReference>
<comment type="similarity">
    <text evidence="1 7">Belongs to the CcmH/CycL/Ccl2/NrfF family.</text>
</comment>
<comment type="function">
    <text evidence="7">Possible subunit of a heme lyase.</text>
</comment>
<evidence type="ECO:0000256" key="6">
    <source>
        <dbReference type="ARBA" id="ARBA00023004"/>
    </source>
</evidence>
<dbReference type="EMBL" id="JAGINT010000001">
    <property type="protein sequence ID" value="MBP2348995.1"/>
    <property type="molecule type" value="Genomic_DNA"/>
</dbReference>
<dbReference type="InterPro" id="IPR038297">
    <property type="entry name" value="CcmH/CycL/NrfF/Ccl2_sf"/>
</dbReference>
<proteinExistence type="inferred from homology"/>
<keyword evidence="7" id="KW-0472">Membrane</keyword>
<feature type="transmembrane region" description="Helical" evidence="7">
    <location>
        <begin position="104"/>
        <end position="122"/>
    </location>
</feature>
<keyword evidence="4 7" id="KW-0732">Signal</keyword>
<keyword evidence="10" id="KW-1185">Reference proteome</keyword>
<dbReference type="InterPro" id="IPR051263">
    <property type="entry name" value="C-type_cytochrome_biogenesis"/>
</dbReference>
<evidence type="ECO:0000256" key="2">
    <source>
        <dbReference type="ARBA" id="ARBA00022617"/>
    </source>
</evidence>
<dbReference type="Gene3D" id="1.10.8.640">
    <property type="entry name" value="Cytochrome C biogenesis protein"/>
    <property type="match status" value="1"/>
</dbReference>
<reference evidence="9 10" key="1">
    <citation type="submission" date="2021-03" db="EMBL/GenBank/DDBJ databases">
        <title>Sequencing the genomes of 1000 actinobacteria strains.</title>
        <authorList>
            <person name="Klenk H.-P."/>
        </authorList>
    </citation>
    <scope>NUCLEOTIDE SEQUENCE [LARGE SCALE GENOMIC DNA]</scope>
    <source>
        <strain evidence="9 10">DSM 18824</strain>
    </source>
</reference>
<sequence>MSEGVRRWSAVALIAALLAVVVVGLATGQRGGVDRAYTLESRLRCPVCKQVSIAESPSETAASMRRIVADQIAAGRSDEQIITYFEDRYGVWVLLDPPPRGGTLLLWLLPVIAAVIGLAVTLTRARHAHAPTEELSAAERHRVAEAVREYRSRMDEEDEP</sequence>
<dbReference type="PANTHER" id="PTHR47870:SF1">
    <property type="entry name" value="CYTOCHROME C-TYPE BIOGENESIS PROTEIN CCMH"/>
    <property type="match status" value="1"/>
</dbReference>
<comment type="caution">
    <text evidence="9">The sequence shown here is derived from an EMBL/GenBank/DDBJ whole genome shotgun (WGS) entry which is preliminary data.</text>
</comment>
<dbReference type="RefSeq" id="WP_209692231.1">
    <property type="nucleotide sequence ID" value="NZ_BAAAVU010000028.1"/>
</dbReference>
<keyword evidence="3 7" id="KW-0479">Metal-binding</keyword>
<dbReference type="Pfam" id="PF03918">
    <property type="entry name" value="CcmH"/>
    <property type="match status" value="1"/>
</dbReference>
<keyword evidence="6 7" id="KW-0408">Iron</keyword>
<name>A0ABS4UBJ7_9ACTN</name>
<evidence type="ECO:0000259" key="8">
    <source>
        <dbReference type="Pfam" id="PF03918"/>
    </source>
</evidence>
<organism evidence="9 10">
    <name type="scientific">Kribbella aluminosa</name>
    <dbReference type="NCBI Taxonomy" id="416017"/>
    <lineage>
        <taxon>Bacteria</taxon>
        <taxon>Bacillati</taxon>
        <taxon>Actinomycetota</taxon>
        <taxon>Actinomycetes</taxon>
        <taxon>Propionibacteriales</taxon>
        <taxon>Kribbellaceae</taxon>
        <taxon>Kribbella</taxon>
    </lineage>
</organism>
<evidence type="ECO:0000256" key="4">
    <source>
        <dbReference type="ARBA" id="ARBA00022729"/>
    </source>
</evidence>
<evidence type="ECO:0000256" key="3">
    <source>
        <dbReference type="ARBA" id="ARBA00022723"/>
    </source>
</evidence>
<keyword evidence="5" id="KW-0201">Cytochrome c-type biogenesis</keyword>
<evidence type="ECO:0000256" key="5">
    <source>
        <dbReference type="ARBA" id="ARBA00022748"/>
    </source>
</evidence>
<keyword evidence="7" id="KW-0812">Transmembrane</keyword>
<keyword evidence="2 7" id="KW-0349">Heme</keyword>
<accession>A0ABS4UBJ7</accession>